<keyword evidence="2" id="KW-0479">Metal-binding</keyword>
<accession>A0A8J4QJM1</accession>
<gene>
    <name evidence="15" type="ORF">CMV_021719</name>
</gene>
<evidence type="ECO:0000259" key="13">
    <source>
        <dbReference type="PROSITE" id="PS50280"/>
    </source>
</evidence>
<keyword evidence="3 9" id="KW-0863">Zinc-finger</keyword>
<dbReference type="PROSITE" id="PS50016">
    <property type="entry name" value="ZF_PHD_2"/>
    <property type="match status" value="1"/>
</dbReference>
<keyword evidence="7" id="KW-0804">Transcription</keyword>
<dbReference type="GO" id="GO:0042800">
    <property type="term" value="F:histone H3K4 methyltransferase activity"/>
    <property type="evidence" value="ECO:0007669"/>
    <property type="project" value="TreeGrafter"/>
</dbReference>
<dbReference type="PROSITE" id="PS50280">
    <property type="entry name" value="SET"/>
    <property type="match status" value="1"/>
</dbReference>
<dbReference type="Pfam" id="PF13831">
    <property type="entry name" value="PHD_2"/>
    <property type="match status" value="1"/>
</dbReference>
<evidence type="ECO:0000313" key="16">
    <source>
        <dbReference type="Proteomes" id="UP000737018"/>
    </source>
</evidence>
<evidence type="ECO:0000256" key="11">
    <source>
        <dbReference type="SAM" id="Phobius"/>
    </source>
</evidence>
<name>A0A8J4QJM1_9ROSI</name>
<feature type="domain" description="PHD-type" evidence="14">
    <location>
        <begin position="1722"/>
        <end position="1838"/>
    </location>
</feature>
<comment type="subcellular location">
    <subcellularLocation>
        <location evidence="1">Nucleus</location>
    </subcellularLocation>
</comment>
<dbReference type="GO" id="GO:0045893">
    <property type="term" value="P:positive regulation of DNA-templated transcription"/>
    <property type="evidence" value="ECO:0007669"/>
    <property type="project" value="TreeGrafter"/>
</dbReference>
<dbReference type="Proteomes" id="UP000737018">
    <property type="component" value="Unassembled WGS sequence"/>
</dbReference>
<feature type="compositionally biased region" description="Low complexity" evidence="10">
    <location>
        <begin position="10"/>
        <end position="22"/>
    </location>
</feature>
<evidence type="ECO:0000256" key="7">
    <source>
        <dbReference type="ARBA" id="ARBA00023163"/>
    </source>
</evidence>
<dbReference type="OrthoDB" id="308383at2759"/>
<feature type="compositionally biased region" description="Polar residues" evidence="10">
    <location>
        <begin position="823"/>
        <end position="847"/>
    </location>
</feature>
<keyword evidence="16" id="KW-1185">Reference proteome</keyword>
<evidence type="ECO:0000256" key="1">
    <source>
        <dbReference type="ARBA" id="ARBA00004123"/>
    </source>
</evidence>
<evidence type="ECO:0000256" key="2">
    <source>
        <dbReference type="ARBA" id="ARBA00022723"/>
    </source>
</evidence>
<dbReference type="SMART" id="SM00249">
    <property type="entry name" value="PHD"/>
    <property type="match status" value="2"/>
</dbReference>
<feature type="region of interest" description="Disordered" evidence="10">
    <location>
        <begin position="2079"/>
        <end position="2113"/>
    </location>
</feature>
<dbReference type="PANTHER" id="PTHR45838">
    <property type="entry name" value="HISTONE-LYSINE-N-METHYLTRANSFERASE 2 KMT2 FAMILY MEMBER"/>
    <property type="match status" value="1"/>
</dbReference>
<dbReference type="SUPFAM" id="SSF82199">
    <property type="entry name" value="SET domain"/>
    <property type="match status" value="1"/>
</dbReference>
<evidence type="ECO:0000256" key="8">
    <source>
        <dbReference type="ARBA" id="ARBA00023242"/>
    </source>
</evidence>
<evidence type="ECO:0000256" key="6">
    <source>
        <dbReference type="ARBA" id="ARBA00023015"/>
    </source>
</evidence>
<reference evidence="15" key="1">
    <citation type="submission" date="2020-03" db="EMBL/GenBank/DDBJ databases">
        <title>Castanea mollissima Vanexum genome sequencing.</title>
        <authorList>
            <person name="Staton M."/>
        </authorList>
    </citation>
    <scope>NUCLEOTIDE SEQUENCE</scope>
    <source>
        <tissue evidence="15">Leaf</tissue>
    </source>
</reference>
<feature type="domain" description="SET" evidence="13">
    <location>
        <begin position="1941"/>
        <end position="2062"/>
    </location>
</feature>
<dbReference type="InterPro" id="IPR001965">
    <property type="entry name" value="Znf_PHD"/>
</dbReference>
<dbReference type="GO" id="GO:0008270">
    <property type="term" value="F:zinc ion binding"/>
    <property type="evidence" value="ECO:0007669"/>
    <property type="project" value="UniProtKB-KW"/>
</dbReference>
<dbReference type="CDD" id="cd10518">
    <property type="entry name" value="SET_SETD1-like"/>
    <property type="match status" value="1"/>
</dbReference>
<feature type="compositionally biased region" description="Basic and acidic residues" evidence="10">
    <location>
        <begin position="546"/>
        <end position="564"/>
    </location>
</feature>
<keyword evidence="4" id="KW-0862">Zinc</keyword>
<dbReference type="InterPro" id="IPR034732">
    <property type="entry name" value="EPHD"/>
</dbReference>
<dbReference type="InterPro" id="IPR019787">
    <property type="entry name" value="Znf_PHD-finger"/>
</dbReference>
<feature type="region of interest" description="Disordered" evidence="10">
    <location>
        <begin position="823"/>
        <end position="866"/>
    </location>
</feature>
<dbReference type="Pfam" id="PF16135">
    <property type="entry name" value="TDBD"/>
    <property type="match status" value="1"/>
</dbReference>
<organism evidence="15 16">
    <name type="scientific">Castanea mollissima</name>
    <name type="common">Chinese chestnut</name>
    <dbReference type="NCBI Taxonomy" id="60419"/>
    <lineage>
        <taxon>Eukaryota</taxon>
        <taxon>Viridiplantae</taxon>
        <taxon>Streptophyta</taxon>
        <taxon>Embryophyta</taxon>
        <taxon>Tracheophyta</taxon>
        <taxon>Spermatophyta</taxon>
        <taxon>Magnoliopsida</taxon>
        <taxon>eudicotyledons</taxon>
        <taxon>Gunneridae</taxon>
        <taxon>Pentapetalae</taxon>
        <taxon>rosids</taxon>
        <taxon>fabids</taxon>
        <taxon>Fagales</taxon>
        <taxon>Fagaceae</taxon>
        <taxon>Castanea</taxon>
    </lineage>
</organism>
<dbReference type="CDD" id="cd15492">
    <property type="entry name" value="PHD_BRPF_JADE_like"/>
    <property type="match status" value="1"/>
</dbReference>
<keyword evidence="11" id="KW-0812">Transmembrane</keyword>
<evidence type="ECO:0000313" key="15">
    <source>
        <dbReference type="EMBL" id="KAF3952761.1"/>
    </source>
</evidence>
<dbReference type="CDD" id="cd15571">
    <property type="entry name" value="ePHD"/>
    <property type="match status" value="1"/>
</dbReference>
<feature type="domain" description="PHD-type" evidence="12">
    <location>
        <begin position="1572"/>
        <end position="1622"/>
    </location>
</feature>
<dbReference type="Gene3D" id="2.170.270.10">
    <property type="entry name" value="SET domain"/>
    <property type="match status" value="1"/>
</dbReference>
<dbReference type="GO" id="GO:0035097">
    <property type="term" value="C:histone methyltransferase complex"/>
    <property type="evidence" value="ECO:0007669"/>
    <property type="project" value="TreeGrafter"/>
</dbReference>
<keyword evidence="11" id="KW-1133">Transmembrane helix</keyword>
<feature type="region of interest" description="Disordered" evidence="10">
    <location>
        <begin position="1"/>
        <end position="28"/>
    </location>
</feature>
<evidence type="ECO:0000256" key="9">
    <source>
        <dbReference type="PROSITE-ProRule" id="PRU00146"/>
    </source>
</evidence>
<evidence type="ECO:0000256" key="5">
    <source>
        <dbReference type="ARBA" id="ARBA00022853"/>
    </source>
</evidence>
<dbReference type="InterPro" id="IPR001214">
    <property type="entry name" value="SET_dom"/>
</dbReference>
<evidence type="ECO:0000256" key="3">
    <source>
        <dbReference type="ARBA" id="ARBA00022771"/>
    </source>
</evidence>
<keyword evidence="8" id="KW-0539">Nucleus</keyword>
<keyword evidence="11" id="KW-0472">Membrane</keyword>
<evidence type="ECO:0000259" key="14">
    <source>
        <dbReference type="PROSITE" id="PS51805"/>
    </source>
</evidence>
<dbReference type="InterPro" id="IPR011011">
    <property type="entry name" value="Znf_FYVE_PHD"/>
</dbReference>
<dbReference type="InterPro" id="IPR032308">
    <property type="entry name" value="TDBD"/>
</dbReference>
<proteinExistence type="predicted"/>
<comment type="caution">
    <text evidence="15">The sequence shown here is derived from an EMBL/GenBank/DDBJ whole genome shotgun (WGS) entry which is preliminary data.</text>
</comment>
<keyword evidence="5" id="KW-0156">Chromatin regulator</keyword>
<dbReference type="SUPFAM" id="SSF57903">
    <property type="entry name" value="FYVE/PHD zinc finger"/>
    <property type="match status" value="1"/>
</dbReference>
<protein>
    <submittedName>
        <fullName evidence="15">Uncharacterized protein</fullName>
    </submittedName>
</protein>
<dbReference type="PANTHER" id="PTHR45838:SF4">
    <property type="entry name" value="HISTONE-LYSINE N-METHYLTRANSFERASE TRITHORAX"/>
    <property type="match status" value="1"/>
</dbReference>
<feature type="region of interest" description="Disordered" evidence="10">
    <location>
        <begin position="546"/>
        <end position="568"/>
    </location>
</feature>
<keyword evidence="6" id="KW-0805">Transcription regulation</keyword>
<dbReference type="SMART" id="SM00317">
    <property type="entry name" value="SET"/>
    <property type="match status" value="1"/>
</dbReference>
<evidence type="ECO:0000256" key="10">
    <source>
        <dbReference type="SAM" id="MobiDB-lite"/>
    </source>
</evidence>
<dbReference type="PROSITE" id="PS51805">
    <property type="entry name" value="EPHD"/>
    <property type="match status" value="1"/>
</dbReference>
<dbReference type="EMBL" id="JRKL02004362">
    <property type="protein sequence ID" value="KAF3952761.1"/>
    <property type="molecule type" value="Genomic_DNA"/>
</dbReference>
<sequence>MESLWQLKCSSTLPSSSTPSSSQEPRDQMETNMLSYSYPHVAPDLRSTVFGRMQDHFTTHKPGSVDLGNSFLALLSGSPSLLQCDFQDLSCPKSSGSYGKLATNHSNVNVNSVGSDIPLISSGLQSEYLSNQNLQNGEDLCHIVSTRAVVNSNCSGNSALHDFQGSDLAKSVISSHMVPGNEKVKVPYSLSGEWHHTIPAKLGSMNVQCSQKLPLEADSSISKQSSSFMSGCPRVFCLGTSGHLLLSNTGLLGIVCSCHCFHMSVSKFCEHSGLCDVNPGDAVHMDSGETIAQWRKLYFQKFEIRVPEDRSEWDWPEGLSVTAGFVKSCATMPNMCKSPDLPHLVGSSGGLVRSGQPLDHAFFPKNPHTDQDLLIDASQNKKQRNVQDVDKFLPKSLNGTSWSNLHTIGDNQIMEFPTSRRSTLQKFVGSGLNSGCQSISAYNDFVMKNGNSSVSHSALQNVRDLGKDSDVNRTKNVKCSVIVGRDATSSNIELRLGQPYQPSQTSGNSVLPVIGPQLFDKLVNPPKSCFHRQMIDNAANYNDEDRRYHHRDADPFNSSTEKEPNQLNHGNHTFGISNAMDSARLEKLKGNVPKSSVVLPCTDFHTPIKDSLHFKANVNMVNCTEHVMPRALNRESHAAECDPFNVYWNAGNGFERQLNIPALGSQRFIDKGKGVGCVADVPYVATDIGYGNHKQVDNSILGGSSDPFFAAVNDKSCYSCQLTSLPPDVSDARNLVSYLEKVPCLGSSGQGDHVALRSNLRSQGVSMGFPLVTSTSTLDGIPSFLRQDSIGVSPYLLDENLRLLALRQIMDLSKQQHALSSLMNQEQGKCGSSSNVQHSLVDPSTSQEQRHRPNLSSGRDVSEPSRNLLQSAATFRVGDDIEKVASVTGIDVHCQLSDDPSLNEQPSLRLGRSDNNVSRSSEHEICFQRVPRKNCQVKCSCEASTNNLGRNFDSQVGSSFNAFKEQMGPCSGEASIIMNSKFTKDHFLLRDANVSLERSGKLNGQLHRNRVCHASEWRDVPSKVKGVRNAIVVERLANVLDRRGNDGSQLKDASAKCFNGAVQNAGSLKEQENSNVSSGCSAPAVTQSSIEVNNIEFSTIDAGDTGYVSNDIVDEGSGIDKCWSSDDALGSERSADFLGSTCRTNLRKEGPSHVRNNQSSRSLLDELKLMDSLTWKKDRNQIHSWHQIHTGLAIYEKSNPSRKMVSGLKSGKRKRAIKLKMLSASFPSAGHSVKPYQNPNSAELPSCSSKDIQLVIQSDQGTSLVSGSCIIRPNSKRRFSSATTHSHKRVREDDNQTELNSDADFCKNPEVSGRKKLRKCFSSGTFRKFRMQESTHEEAEETEKYNSVGCVGTPSSRQLNLCSGKARLVVCGKYGEISNGKDVSKPAKIVPLSRILKTARRCTLPKNCKPRLTSMRELRKANSTRIDLCCDKFTDLKNGSSVAICDKINLDNSTEETDKAWCSEDEQFAKSTLVKENDDKREKDYITLHSNASSQSKLKCKEIRKRSIYELTVKGNKYSSKSFTCSKMSNCTPEMKVAKFLKNAEDCKRGLCKVYSNKSTQEHKCPPTSSSAAFCCVCGSSNQDDINSLLECSRCLIRVHQACYGVSKVPKGRWYCRPCRTSSKDIVCVLCGYGGGAMTRALRSRTVVKSILKAWNCEADCRHKNMISSAESLKNEQTALQSSGSGLDGNSYSVLQPENIKSSAIAVRKMDLQKQLDVEQGSPCASNIKVHNSITVGVLDSTVKQWVHMVCGLWTPGTRCPNVETMSAFDVSGASSPRANVACSLCNRSGGSCIKCRVLSCSIQFHPWCAHQKGLLQSEVEGVDNESVGFYGRCVLHAAYPTTESACDPINSEIGCQGEKEFACTRTEGYKGRKRDDPQNDLYGPSKGKGGCLVPQEQLNAWIHINGQKTCTQGLPKLAISDIEHDCRKEYARYKQAKGWKHLVVYKSGIHALGLYTSRFISRGEMVVEYVGEIVGLRVADKRENEYQSGRKLQYKSACYFFRIDKEHIIDATRKGGIARFVNHSCLPNCVAKVISVRNEKKVVFFAERDIFPGEEITYDYHFNHEDEENMHMCKQKLPTMKESDGPSTDGDEEDSHGAGTIAGDPTSVSDQSEPARWGFVLEDRHVPHTRHPWLLPYLSFMNNSRSFSMSLSASSLVAGFVFVAFVFG</sequence>
<feature type="transmembrane region" description="Helical" evidence="11">
    <location>
        <begin position="2148"/>
        <end position="2168"/>
    </location>
</feature>
<evidence type="ECO:0000259" key="12">
    <source>
        <dbReference type="PROSITE" id="PS50016"/>
    </source>
</evidence>
<dbReference type="Pfam" id="PF13832">
    <property type="entry name" value="zf-HC5HC2H_2"/>
    <property type="match status" value="1"/>
</dbReference>
<dbReference type="FunFam" id="3.30.40.10:FF:000484">
    <property type="entry name" value="Histone-lysine N-methyltransferase ATX4"/>
    <property type="match status" value="1"/>
</dbReference>
<dbReference type="InterPro" id="IPR046341">
    <property type="entry name" value="SET_dom_sf"/>
</dbReference>
<dbReference type="InterPro" id="IPR013083">
    <property type="entry name" value="Znf_RING/FYVE/PHD"/>
</dbReference>
<feature type="compositionally biased region" description="Polar residues" evidence="10">
    <location>
        <begin position="854"/>
        <end position="866"/>
    </location>
</feature>
<evidence type="ECO:0000256" key="4">
    <source>
        <dbReference type="ARBA" id="ARBA00022833"/>
    </source>
</evidence>
<dbReference type="Pfam" id="PF00856">
    <property type="entry name" value="SET"/>
    <property type="match status" value="1"/>
</dbReference>
<dbReference type="Gene3D" id="3.30.40.10">
    <property type="entry name" value="Zinc/RING finger domain, C3HC4 (zinc finger)"/>
    <property type="match status" value="2"/>
</dbReference>